<evidence type="ECO:0000313" key="2">
    <source>
        <dbReference type="Proteomes" id="UP001046870"/>
    </source>
</evidence>
<dbReference type="Proteomes" id="UP001046870">
    <property type="component" value="Chromosome 12"/>
</dbReference>
<evidence type="ECO:0000313" key="1">
    <source>
        <dbReference type="EMBL" id="KAG7467337.1"/>
    </source>
</evidence>
<name>A0A9D3PUN0_MEGAT</name>
<sequence>MWAASNFLAFFSFDSDVAEARLSLIGICKQYNMLKVLFLDFAEYPKMAKYTLNCMCNSYIFFIFHFIMRF</sequence>
<protein>
    <submittedName>
        <fullName evidence="1">Uncharacterized protein</fullName>
    </submittedName>
</protein>
<proteinExistence type="predicted"/>
<dbReference type="AlphaFoldDB" id="A0A9D3PUN0"/>
<keyword evidence="2" id="KW-1185">Reference proteome</keyword>
<accession>A0A9D3PUN0</accession>
<reference evidence="1" key="1">
    <citation type="submission" date="2021-01" db="EMBL/GenBank/DDBJ databases">
        <authorList>
            <person name="Zahm M."/>
            <person name="Roques C."/>
            <person name="Cabau C."/>
            <person name="Klopp C."/>
            <person name="Donnadieu C."/>
            <person name="Jouanno E."/>
            <person name="Lampietro C."/>
            <person name="Louis A."/>
            <person name="Herpin A."/>
            <person name="Echchiki A."/>
            <person name="Berthelot C."/>
            <person name="Parey E."/>
            <person name="Roest-Crollius H."/>
            <person name="Braasch I."/>
            <person name="Postlethwait J."/>
            <person name="Bobe J."/>
            <person name="Montfort J."/>
            <person name="Bouchez O."/>
            <person name="Begum T."/>
            <person name="Mejri S."/>
            <person name="Adams A."/>
            <person name="Chen W.-J."/>
            <person name="Guiguen Y."/>
        </authorList>
    </citation>
    <scope>NUCLEOTIDE SEQUENCE</scope>
    <source>
        <strain evidence="1">YG-15Mar2019-1</strain>
        <tissue evidence="1">Brain</tissue>
    </source>
</reference>
<comment type="caution">
    <text evidence="1">The sequence shown here is derived from an EMBL/GenBank/DDBJ whole genome shotgun (WGS) entry which is preliminary data.</text>
</comment>
<gene>
    <name evidence="1" type="ORF">MATL_G00152280</name>
</gene>
<dbReference type="EMBL" id="JAFDVH010000012">
    <property type="protein sequence ID" value="KAG7467337.1"/>
    <property type="molecule type" value="Genomic_DNA"/>
</dbReference>
<organism evidence="1 2">
    <name type="scientific">Megalops atlanticus</name>
    <name type="common">Tarpon</name>
    <name type="synonym">Clupea gigantea</name>
    <dbReference type="NCBI Taxonomy" id="7932"/>
    <lineage>
        <taxon>Eukaryota</taxon>
        <taxon>Metazoa</taxon>
        <taxon>Chordata</taxon>
        <taxon>Craniata</taxon>
        <taxon>Vertebrata</taxon>
        <taxon>Euteleostomi</taxon>
        <taxon>Actinopterygii</taxon>
        <taxon>Neopterygii</taxon>
        <taxon>Teleostei</taxon>
        <taxon>Elopiformes</taxon>
        <taxon>Megalopidae</taxon>
        <taxon>Megalops</taxon>
    </lineage>
</organism>